<keyword evidence="3" id="KW-1185">Reference proteome</keyword>
<dbReference type="AlphaFoldDB" id="W9CQI9"/>
<sequence length="928" mass="99787">MPIFPKTFGRRKSTANALENPEPPIESSFKVFERPQPPRHKSGPSFDGGVKFARTTGTADSHKEDNLFEGMKVNTVNRGSGASNTNTASTADNSSRLSAASTAPSSMETPGHEEWRTPHDRHHGDLPLPPLPKTSSGFSLKNAGRSLSWGRNKTTPSPSKPSDDLPPPSPTIRDDSASSRTRAVTASSYASTATPPKLGERDLDLTMGDDFGDMFAGMAHRRSAVLDSPGIRGISKSPEILPPEPALKSYSTNRANQPSPLFLDKRKLVEEPPYSWGSNDGLLKNTSPPPVITRHMAQPSHQPPPVPRHGPLHQTDGNQATPRPRSSAPRPDSALKRSSALSVRRQSTLELDGVDEDAALLRESVNASRHLGETPSNPQARKSWALPSQAAYNAKATAKTQLLEPEEDEDLFESAGLAQQFEERPASPPPIIQAPVNKVMTPAQFERYRQDQERLRSVGGRPKDEEAEEEDEETYEDDEDEAEKTKNAAKQRRKQEAHMSVYRQQMMKVTGDSTPSPGASRPSMYSSQSTPNLVLDGATEDGEEEDEEVPLAILAAHGFPNKNKLPTSRLTSMGSNPNLRGAAQAVPGIGGPLPVFARNLPQDPYVGAGLVYPANRESLAFGNGGSGSVNGTSTRGATPGGLVGVIATEERSRAMRRGSPNPGYGQMPPGGFTGMVPPTIMGQIPMGGGALGMGQMGSMGAMPQPMLTPGDQASIRMTEQMQSFMQMQMQFMQMMATNQGGQGTPPVSGAPQLGPLGQLGPMGHMSQPNFGEMQRPSSQQLPTSNSGPNLGPESAQRTMSMLEPSGMPWMQQSGPGYATSIHAQGNGYTPSIAPSERSNVGLPGRYRPVSQIPITDAKSRTSTMSGALGGWESKHASTTMKTVQRVNNDDEDDEEGWAEMKKKREQKRSIWKSKKDTSGLSEMLGYTQ</sequence>
<feature type="compositionally biased region" description="Basic residues" evidence="1">
    <location>
        <begin position="901"/>
        <end position="912"/>
    </location>
</feature>
<gene>
    <name evidence="2" type="ORF">SBOR_1286</name>
</gene>
<name>W9CQI9_SCLBF</name>
<reference evidence="2 3" key="1">
    <citation type="journal article" date="2014" name="Genome Announc.">
        <title>Draft genome sequence of Sclerotinia borealis, a psychrophilic plant pathogenic fungus.</title>
        <authorList>
            <person name="Mardanov A.V."/>
            <person name="Beletsky A.V."/>
            <person name="Kadnikov V.V."/>
            <person name="Ignatov A.N."/>
            <person name="Ravin N.V."/>
        </authorList>
    </citation>
    <scope>NUCLEOTIDE SEQUENCE [LARGE SCALE GENOMIC DNA]</scope>
    <source>
        <strain evidence="3">F-4157</strain>
    </source>
</reference>
<dbReference type="PANTHER" id="PTHR42068">
    <property type="entry name" value="YALI0B18964P"/>
    <property type="match status" value="1"/>
</dbReference>
<dbReference type="OrthoDB" id="5396252at2759"/>
<feature type="compositionally biased region" description="Polar residues" evidence="1">
    <location>
        <begin position="876"/>
        <end position="886"/>
    </location>
</feature>
<feature type="compositionally biased region" description="Basic and acidic residues" evidence="1">
    <location>
        <begin position="110"/>
        <end position="125"/>
    </location>
</feature>
<dbReference type="HOGENOM" id="CLU_006885_0_0_1"/>
<feature type="compositionally biased region" description="Low complexity" evidence="1">
    <location>
        <begin position="178"/>
        <end position="194"/>
    </location>
</feature>
<feature type="compositionally biased region" description="Polar residues" evidence="1">
    <location>
        <begin position="775"/>
        <end position="788"/>
    </location>
</feature>
<feature type="region of interest" description="Disordered" evidence="1">
    <location>
        <begin position="738"/>
        <end position="796"/>
    </location>
</feature>
<evidence type="ECO:0000256" key="1">
    <source>
        <dbReference type="SAM" id="MobiDB-lite"/>
    </source>
</evidence>
<evidence type="ECO:0000313" key="2">
    <source>
        <dbReference type="EMBL" id="ESZ98293.1"/>
    </source>
</evidence>
<feature type="region of interest" description="Disordered" evidence="1">
    <location>
        <begin position="876"/>
        <end position="928"/>
    </location>
</feature>
<feature type="compositionally biased region" description="Low complexity" evidence="1">
    <location>
        <begin position="320"/>
        <end position="332"/>
    </location>
</feature>
<comment type="caution">
    <text evidence="2">The sequence shown here is derived from an EMBL/GenBank/DDBJ whole genome shotgun (WGS) entry which is preliminary data.</text>
</comment>
<evidence type="ECO:0000313" key="3">
    <source>
        <dbReference type="Proteomes" id="UP000019487"/>
    </source>
</evidence>
<dbReference type="Proteomes" id="UP000019487">
    <property type="component" value="Unassembled WGS sequence"/>
</dbReference>
<feature type="compositionally biased region" description="Polar residues" evidence="1">
    <location>
        <begin position="249"/>
        <end position="259"/>
    </location>
</feature>
<dbReference type="PANTHER" id="PTHR42068:SF1">
    <property type="entry name" value="YALI0B18964P"/>
    <property type="match status" value="1"/>
</dbReference>
<feature type="compositionally biased region" description="Acidic residues" evidence="1">
    <location>
        <begin position="465"/>
        <end position="482"/>
    </location>
</feature>
<protein>
    <submittedName>
        <fullName evidence="2">Uncharacterized protein</fullName>
    </submittedName>
</protein>
<dbReference type="STRING" id="1432307.W9CQI9"/>
<feature type="compositionally biased region" description="Basic and acidic residues" evidence="1">
    <location>
        <begin position="446"/>
        <end position="464"/>
    </location>
</feature>
<proteinExistence type="predicted"/>
<dbReference type="EMBL" id="AYSA01000045">
    <property type="protein sequence ID" value="ESZ98293.1"/>
    <property type="molecule type" value="Genomic_DNA"/>
</dbReference>
<organism evidence="2 3">
    <name type="scientific">Sclerotinia borealis (strain F-4128)</name>
    <dbReference type="NCBI Taxonomy" id="1432307"/>
    <lineage>
        <taxon>Eukaryota</taxon>
        <taxon>Fungi</taxon>
        <taxon>Dikarya</taxon>
        <taxon>Ascomycota</taxon>
        <taxon>Pezizomycotina</taxon>
        <taxon>Leotiomycetes</taxon>
        <taxon>Helotiales</taxon>
        <taxon>Sclerotiniaceae</taxon>
        <taxon>Sclerotinia</taxon>
    </lineage>
</organism>
<feature type="compositionally biased region" description="Polar residues" evidence="1">
    <location>
        <begin position="74"/>
        <end position="108"/>
    </location>
</feature>
<feature type="region of interest" description="Disordered" evidence="1">
    <location>
        <begin position="227"/>
        <end position="531"/>
    </location>
</feature>
<accession>W9CQI9</accession>
<feature type="region of interest" description="Disordered" evidence="1">
    <location>
        <begin position="1"/>
        <end position="208"/>
    </location>
</feature>
<feature type="compositionally biased region" description="Low complexity" evidence="1">
    <location>
        <begin position="751"/>
        <end position="761"/>
    </location>
</feature>
<feature type="compositionally biased region" description="Polar residues" evidence="1">
    <location>
        <begin position="511"/>
        <end position="531"/>
    </location>
</feature>
<feature type="compositionally biased region" description="Polar residues" evidence="1">
    <location>
        <begin position="339"/>
        <end position="349"/>
    </location>
</feature>